<dbReference type="Pfam" id="PF05425">
    <property type="entry name" value="CopD"/>
    <property type="match status" value="1"/>
</dbReference>
<keyword evidence="2" id="KW-1003">Cell membrane</keyword>
<feature type="transmembrane region" description="Helical" evidence="6">
    <location>
        <begin position="195"/>
        <end position="216"/>
    </location>
</feature>
<dbReference type="InterPro" id="IPR047689">
    <property type="entry name" value="CopD"/>
</dbReference>
<sequence length="293" mass="30619">MIAPHVALALVRLCFDAAAITAYGVSGFIACVAPKRLGQAITASSNFLTVAASSLAVFSTLAWLPIEAAVIGESWQSALDRSTLSVLLCDTAMGKAWLVRLALSLLLAAALLWRSTPIARLALSGLLLASLALTGHANMDEGTRGVLHILNDAAHLLAGGAWLGSLLALPGCLARLRDPAFCTEAKTALRRFSSAGHLAVALAIATGIVNTVLVLGRWPTDFTSTYQMLLVAKMALVAGMTGLALVNRYIFVPHMVAEPDRAIIQIRHGTYAELALGAGVLALVAFFGILDPT</sequence>
<dbReference type="PANTHER" id="PTHR34820">
    <property type="entry name" value="INNER MEMBRANE PROTEIN YEBZ"/>
    <property type="match status" value="1"/>
</dbReference>
<feature type="transmembrane region" description="Helical" evidence="6">
    <location>
        <begin position="6"/>
        <end position="33"/>
    </location>
</feature>
<gene>
    <name evidence="8" type="ORF">SAMN05443248_0710</name>
</gene>
<name>A0A1M5HYI2_9BRAD</name>
<keyword evidence="5 6" id="KW-0472">Membrane</keyword>
<keyword evidence="3 6" id="KW-0812">Transmembrane</keyword>
<accession>A0A1M5HYI2</accession>
<evidence type="ECO:0000256" key="5">
    <source>
        <dbReference type="ARBA" id="ARBA00023136"/>
    </source>
</evidence>
<feature type="transmembrane region" description="Helical" evidence="6">
    <location>
        <begin position="271"/>
        <end position="290"/>
    </location>
</feature>
<keyword evidence="4 6" id="KW-1133">Transmembrane helix</keyword>
<dbReference type="GO" id="GO:0005886">
    <property type="term" value="C:plasma membrane"/>
    <property type="evidence" value="ECO:0007669"/>
    <property type="project" value="UniProtKB-SubCell"/>
</dbReference>
<dbReference type="Proteomes" id="UP000189796">
    <property type="component" value="Chromosome I"/>
</dbReference>
<evidence type="ECO:0000256" key="6">
    <source>
        <dbReference type="SAM" id="Phobius"/>
    </source>
</evidence>
<feature type="transmembrane region" description="Helical" evidence="6">
    <location>
        <begin position="154"/>
        <end position="174"/>
    </location>
</feature>
<dbReference type="NCBIfam" id="NF033808">
    <property type="entry name" value="copper_CopD"/>
    <property type="match status" value="1"/>
</dbReference>
<feature type="transmembrane region" description="Helical" evidence="6">
    <location>
        <begin position="45"/>
        <end position="66"/>
    </location>
</feature>
<dbReference type="PANTHER" id="PTHR34820:SF4">
    <property type="entry name" value="INNER MEMBRANE PROTEIN YEBZ"/>
    <property type="match status" value="1"/>
</dbReference>
<dbReference type="AlphaFoldDB" id="A0A1M5HYI2"/>
<proteinExistence type="predicted"/>
<comment type="subcellular location">
    <subcellularLocation>
        <location evidence="1">Cell membrane</location>
        <topology evidence="1">Multi-pass membrane protein</topology>
    </subcellularLocation>
</comment>
<evidence type="ECO:0000256" key="3">
    <source>
        <dbReference type="ARBA" id="ARBA00022692"/>
    </source>
</evidence>
<evidence type="ECO:0000256" key="2">
    <source>
        <dbReference type="ARBA" id="ARBA00022475"/>
    </source>
</evidence>
<dbReference type="InterPro" id="IPR008457">
    <property type="entry name" value="Cu-R_CopD_dom"/>
</dbReference>
<feature type="transmembrane region" description="Helical" evidence="6">
    <location>
        <begin position="97"/>
        <end position="114"/>
    </location>
</feature>
<dbReference type="RefSeq" id="WP_172842472.1">
    <property type="nucleotide sequence ID" value="NZ_LT670817.1"/>
</dbReference>
<feature type="transmembrane region" description="Helical" evidence="6">
    <location>
        <begin position="228"/>
        <end position="250"/>
    </location>
</feature>
<evidence type="ECO:0000256" key="1">
    <source>
        <dbReference type="ARBA" id="ARBA00004651"/>
    </source>
</evidence>
<dbReference type="InterPro" id="IPR032694">
    <property type="entry name" value="CopC/D"/>
</dbReference>
<organism evidence="8 9">
    <name type="scientific">Bradyrhizobium erythrophlei</name>
    <dbReference type="NCBI Taxonomy" id="1437360"/>
    <lineage>
        <taxon>Bacteria</taxon>
        <taxon>Pseudomonadati</taxon>
        <taxon>Pseudomonadota</taxon>
        <taxon>Alphaproteobacteria</taxon>
        <taxon>Hyphomicrobiales</taxon>
        <taxon>Nitrobacteraceae</taxon>
        <taxon>Bradyrhizobium</taxon>
    </lineage>
</organism>
<dbReference type="EMBL" id="LT670817">
    <property type="protein sequence ID" value="SHG21076.1"/>
    <property type="molecule type" value="Genomic_DNA"/>
</dbReference>
<feature type="domain" description="Copper resistance protein D" evidence="7">
    <location>
        <begin position="188"/>
        <end position="286"/>
    </location>
</feature>
<feature type="transmembrane region" description="Helical" evidence="6">
    <location>
        <begin position="121"/>
        <end position="139"/>
    </location>
</feature>
<evidence type="ECO:0000313" key="9">
    <source>
        <dbReference type="Proteomes" id="UP000189796"/>
    </source>
</evidence>
<evidence type="ECO:0000313" key="8">
    <source>
        <dbReference type="EMBL" id="SHG21076.1"/>
    </source>
</evidence>
<protein>
    <submittedName>
        <fullName evidence="8">Putative copper resistance protein D</fullName>
    </submittedName>
</protein>
<reference evidence="8 9" key="1">
    <citation type="submission" date="2016-11" db="EMBL/GenBank/DDBJ databases">
        <authorList>
            <person name="Jaros S."/>
            <person name="Januszkiewicz K."/>
            <person name="Wedrychowicz H."/>
        </authorList>
    </citation>
    <scope>NUCLEOTIDE SEQUENCE [LARGE SCALE GENOMIC DNA]</scope>
    <source>
        <strain evidence="8 9">GAS138</strain>
    </source>
</reference>
<evidence type="ECO:0000256" key="4">
    <source>
        <dbReference type="ARBA" id="ARBA00022989"/>
    </source>
</evidence>
<dbReference type="GO" id="GO:0006825">
    <property type="term" value="P:copper ion transport"/>
    <property type="evidence" value="ECO:0007669"/>
    <property type="project" value="InterPro"/>
</dbReference>
<evidence type="ECO:0000259" key="7">
    <source>
        <dbReference type="Pfam" id="PF05425"/>
    </source>
</evidence>